<evidence type="ECO:0000313" key="3">
    <source>
        <dbReference type="EMBL" id="PIC26202.1"/>
    </source>
</evidence>
<name>A0A2G5TFX5_9PELO</name>
<organism evidence="3 4">
    <name type="scientific">Caenorhabditis nigoni</name>
    <dbReference type="NCBI Taxonomy" id="1611254"/>
    <lineage>
        <taxon>Eukaryota</taxon>
        <taxon>Metazoa</taxon>
        <taxon>Ecdysozoa</taxon>
        <taxon>Nematoda</taxon>
        <taxon>Chromadorea</taxon>
        <taxon>Rhabditida</taxon>
        <taxon>Rhabditina</taxon>
        <taxon>Rhabditomorpha</taxon>
        <taxon>Rhabditoidea</taxon>
        <taxon>Rhabditidae</taxon>
        <taxon>Peloderinae</taxon>
        <taxon>Caenorhabditis</taxon>
    </lineage>
</organism>
<feature type="region of interest" description="Disordered" evidence="1">
    <location>
        <begin position="76"/>
        <end position="102"/>
    </location>
</feature>
<accession>A0A2G5TFX5</accession>
<protein>
    <recommendedName>
        <fullName evidence="5">Secreted protein</fullName>
    </recommendedName>
</protein>
<evidence type="ECO:0000256" key="1">
    <source>
        <dbReference type="SAM" id="MobiDB-lite"/>
    </source>
</evidence>
<evidence type="ECO:0008006" key="5">
    <source>
        <dbReference type="Google" id="ProtNLM"/>
    </source>
</evidence>
<dbReference type="AlphaFoldDB" id="A0A2G5TFX5"/>
<evidence type="ECO:0000256" key="2">
    <source>
        <dbReference type="SAM" id="SignalP"/>
    </source>
</evidence>
<gene>
    <name evidence="3" type="primary">Cnig_chr_V.g18849</name>
    <name evidence="3" type="ORF">B9Z55_018849</name>
</gene>
<dbReference type="Proteomes" id="UP000230233">
    <property type="component" value="Chromosome V"/>
</dbReference>
<reference evidence="4" key="1">
    <citation type="submission" date="2017-10" db="EMBL/GenBank/DDBJ databases">
        <title>Rapid genome shrinkage in a self-fertile nematode reveals novel sperm competition proteins.</title>
        <authorList>
            <person name="Yin D."/>
            <person name="Schwarz E.M."/>
            <person name="Thomas C.G."/>
            <person name="Felde R.L."/>
            <person name="Korf I.F."/>
            <person name="Cutter A.D."/>
            <person name="Schartner C.M."/>
            <person name="Ralston E.J."/>
            <person name="Meyer B.J."/>
            <person name="Haag E.S."/>
        </authorList>
    </citation>
    <scope>NUCLEOTIDE SEQUENCE [LARGE SCALE GENOMIC DNA]</scope>
    <source>
        <strain evidence="4">JU1422</strain>
    </source>
</reference>
<sequence length="102" mass="11918">MSVSSFSYFLLEIVVVGSHFDTSSSSTPSFLAQNPWCYRCKTSVQGEEVERQKVCKKKRAHFCILYIDGTRQQKGQHTVTRDIGEREINKNIKMRSREKKRR</sequence>
<feature type="compositionally biased region" description="Basic and acidic residues" evidence="1">
    <location>
        <begin position="79"/>
        <end position="90"/>
    </location>
</feature>
<dbReference type="EMBL" id="PDUG01000005">
    <property type="protein sequence ID" value="PIC26202.1"/>
    <property type="molecule type" value="Genomic_DNA"/>
</dbReference>
<comment type="caution">
    <text evidence="3">The sequence shown here is derived from an EMBL/GenBank/DDBJ whole genome shotgun (WGS) entry which is preliminary data.</text>
</comment>
<feature type="chain" id="PRO_5013768000" description="Secreted protein" evidence="2">
    <location>
        <begin position="26"/>
        <end position="102"/>
    </location>
</feature>
<evidence type="ECO:0000313" key="4">
    <source>
        <dbReference type="Proteomes" id="UP000230233"/>
    </source>
</evidence>
<feature type="signal peptide" evidence="2">
    <location>
        <begin position="1"/>
        <end position="25"/>
    </location>
</feature>
<proteinExistence type="predicted"/>
<keyword evidence="2" id="KW-0732">Signal</keyword>
<feature type="compositionally biased region" description="Basic residues" evidence="1">
    <location>
        <begin position="92"/>
        <end position="102"/>
    </location>
</feature>
<keyword evidence="4" id="KW-1185">Reference proteome</keyword>